<dbReference type="PROSITE" id="PS51199">
    <property type="entry name" value="SF4_HELICASE"/>
    <property type="match status" value="1"/>
</dbReference>
<dbReference type="InterPro" id="IPR007692">
    <property type="entry name" value="DNA_helicase_DnaB"/>
</dbReference>
<sequence>MATEGRVQIRIPPHSPEAEESVLGALLLDKDAVIAIAEFLKSSDFYDDRHSSIYECAVELYEERIPIDVLTISERLKKRKVLKQIGGVSYLVELANKVPTAAHVEHYGRIVKDAATKRSLMTAASKLVELSMDDGLAADELLDRAESEVFAITQKHVKKAFTAVRDALAESFDRLDELHKQAEGLRGMPTGFKDLDDTLAGLQKSNLIILASRPGIGKTTFALNVAQNLAVKHKRPVGFFSLEMSKEELVDRLLVGQADIDAWRLKTGKLTEDDFTKLSNAMGELAEAPIFIDDTPALSILEMRTKARRLQVESGVDLLIVDYLQLARARQLENRVQEVSEISQGLKNLARELKVPVLAVSQLSRAVEQRGEKRPQLADLRESGSIEQDADVVMFLWREDEENFENINLDVAKHRNGPLRSLKMTFKGDRLKFFGRETKREN</sequence>
<evidence type="ECO:0000259" key="13">
    <source>
        <dbReference type="PROSITE" id="PS51199"/>
    </source>
</evidence>
<evidence type="ECO:0000256" key="11">
    <source>
        <dbReference type="NCBIfam" id="TIGR00665"/>
    </source>
</evidence>
<dbReference type="CDD" id="cd00984">
    <property type="entry name" value="DnaB_C"/>
    <property type="match status" value="1"/>
</dbReference>
<evidence type="ECO:0000256" key="5">
    <source>
        <dbReference type="ARBA" id="ARBA00022801"/>
    </source>
</evidence>
<evidence type="ECO:0000256" key="12">
    <source>
        <dbReference type="RuleBase" id="RU362085"/>
    </source>
</evidence>
<feature type="domain" description="SF4 helicase" evidence="13">
    <location>
        <begin position="181"/>
        <end position="440"/>
    </location>
</feature>
<keyword evidence="7 12" id="KW-0067">ATP-binding</keyword>
<evidence type="ECO:0000256" key="6">
    <source>
        <dbReference type="ARBA" id="ARBA00022806"/>
    </source>
</evidence>
<dbReference type="NCBIfam" id="TIGR00665">
    <property type="entry name" value="DnaB"/>
    <property type="match status" value="1"/>
</dbReference>
<evidence type="ECO:0000256" key="10">
    <source>
        <dbReference type="ARBA" id="ARBA00048954"/>
    </source>
</evidence>
<dbReference type="SUPFAM" id="SSF48024">
    <property type="entry name" value="N-terminal domain of DnaB helicase"/>
    <property type="match status" value="1"/>
</dbReference>
<keyword evidence="9" id="KW-0413">Isomerase</keyword>
<dbReference type="GO" id="GO:0006269">
    <property type="term" value="P:DNA replication, synthesis of primer"/>
    <property type="evidence" value="ECO:0007669"/>
    <property type="project" value="UniProtKB-UniRule"/>
</dbReference>
<evidence type="ECO:0000256" key="8">
    <source>
        <dbReference type="ARBA" id="ARBA00023125"/>
    </source>
</evidence>
<keyword evidence="5 12" id="KW-0378">Hydrolase</keyword>
<dbReference type="GO" id="GO:0005524">
    <property type="term" value="F:ATP binding"/>
    <property type="evidence" value="ECO:0007669"/>
    <property type="project" value="UniProtKB-UniRule"/>
</dbReference>
<keyword evidence="2 12" id="KW-0639">Primosome</keyword>
<evidence type="ECO:0000256" key="9">
    <source>
        <dbReference type="ARBA" id="ARBA00023235"/>
    </source>
</evidence>
<comment type="caution">
    <text evidence="14">The sequence shown here is derived from an EMBL/GenBank/DDBJ whole genome shotgun (WGS) entry which is preliminary data.</text>
</comment>
<dbReference type="PANTHER" id="PTHR30153:SF2">
    <property type="entry name" value="REPLICATIVE DNA HELICASE"/>
    <property type="match status" value="1"/>
</dbReference>
<dbReference type="GO" id="GO:0043139">
    <property type="term" value="F:5'-3' DNA helicase activity"/>
    <property type="evidence" value="ECO:0007669"/>
    <property type="project" value="UniProtKB-EC"/>
</dbReference>
<dbReference type="InterPro" id="IPR003593">
    <property type="entry name" value="AAA+_ATPase"/>
</dbReference>
<dbReference type="InterPro" id="IPR016136">
    <property type="entry name" value="DNA_helicase_N/primase_C"/>
</dbReference>
<dbReference type="PANTHER" id="PTHR30153">
    <property type="entry name" value="REPLICATIVE DNA HELICASE DNAB"/>
    <property type="match status" value="1"/>
</dbReference>
<keyword evidence="4 12" id="KW-0547">Nucleotide-binding</keyword>
<dbReference type="AlphaFoldDB" id="A0A1F7Y1C4"/>
<comment type="catalytic activity">
    <reaction evidence="10 12">
        <text>ATP + H2O = ADP + phosphate + H(+)</text>
        <dbReference type="Rhea" id="RHEA:13065"/>
        <dbReference type="ChEBI" id="CHEBI:15377"/>
        <dbReference type="ChEBI" id="CHEBI:15378"/>
        <dbReference type="ChEBI" id="CHEBI:30616"/>
        <dbReference type="ChEBI" id="CHEBI:43474"/>
        <dbReference type="ChEBI" id="CHEBI:456216"/>
        <dbReference type="EC" id="5.6.2.3"/>
    </reaction>
</comment>
<name>A0A1F7Y1C4_9BACT</name>
<dbReference type="EC" id="5.6.2.3" evidence="11 12"/>
<accession>A0A1F7Y1C4</accession>
<reference evidence="14 15" key="1">
    <citation type="journal article" date="2016" name="Nat. Commun.">
        <title>Thousands of microbial genomes shed light on interconnected biogeochemical processes in an aquifer system.</title>
        <authorList>
            <person name="Anantharaman K."/>
            <person name="Brown C.T."/>
            <person name="Hug L.A."/>
            <person name="Sharon I."/>
            <person name="Castelle C.J."/>
            <person name="Probst A.J."/>
            <person name="Thomas B.C."/>
            <person name="Singh A."/>
            <person name="Wilkins M.J."/>
            <person name="Karaoz U."/>
            <person name="Brodie E.L."/>
            <person name="Williams K.H."/>
            <person name="Hubbard S.S."/>
            <person name="Banfield J.F."/>
        </authorList>
    </citation>
    <scope>NUCLEOTIDE SEQUENCE [LARGE SCALE GENOMIC DNA]</scope>
</reference>
<dbReference type="EMBL" id="MGGE01000027">
    <property type="protein sequence ID" value="OGM21092.1"/>
    <property type="molecule type" value="Genomic_DNA"/>
</dbReference>
<keyword evidence="6 12" id="KW-0347">Helicase</keyword>
<keyword evidence="8 12" id="KW-0238">DNA-binding</keyword>
<dbReference type="InterPro" id="IPR007694">
    <property type="entry name" value="DNA_helicase_DnaB-like_C"/>
</dbReference>
<dbReference type="Gene3D" id="3.40.50.300">
    <property type="entry name" value="P-loop containing nucleotide triphosphate hydrolases"/>
    <property type="match status" value="1"/>
</dbReference>
<evidence type="ECO:0000313" key="15">
    <source>
        <dbReference type="Proteomes" id="UP000178419"/>
    </source>
</evidence>
<dbReference type="InterPro" id="IPR027417">
    <property type="entry name" value="P-loop_NTPase"/>
</dbReference>
<comment type="similarity">
    <text evidence="1 12">Belongs to the helicase family. DnaB subfamily.</text>
</comment>
<comment type="function">
    <text evidence="12">The main replicative DNA helicase, it participates in initiation and elongation during chromosome replication. Travels ahead of the DNA replisome, separating dsDNA into templates for DNA synthesis. A processive ATP-dependent 5'-3' DNA helicase it has DNA-dependent ATPase activity.</text>
</comment>
<keyword evidence="3 12" id="KW-0235">DNA replication</keyword>
<dbReference type="InterPro" id="IPR036185">
    <property type="entry name" value="DNA_heli_DnaB-like_N_sf"/>
</dbReference>
<dbReference type="Proteomes" id="UP000178419">
    <property type="component" value="Unassembled WGS sequence"/>
</dbReference>
<dbReference type="SUPFAM" id="SSF52540">
    <property type="entry name" value="P-loop containing nucleoside triphosphate hydrolases"/>
    <property type="match status" value="1"/>
</dbReference>
<dbReference type="GO" id="GO:0005829">
    <property type="term" value="C:cytosol"/>
    <property type="evidence" value="ECO:0007669"/>
    <property type="project" value="TreeGrafter"/>
</dbReference>
<dbReference type="SMART" id="SM00382">
    <property type="entry name" value="AAA"/>
    <property type="match status" value="1"/>
</dbReference>
<dbReference type="Gene3D" id="1.10.860.10">
    <property type="entry name" value="DNAb Helicase, Chain A"/>
    <property type="match status" value="1"/>
</dbReference>
<dbReference type="FunFam" id="1.10.860.10:FF:000001">
    <property type="entry name" value="Replicative DNA helicase"/>
    <property type="match status" value="1"/>
</dbReference>
<evidence type="ECO:0000256" key="3">
    <source>
        <dbReference type="ARBA" id="ARBA00022705"/>
    </source>
</evidence>
<dbReference type="Pfam" id="PF00772">
    <property type="entry name" value="DnaB"/>
    <property type="match status" value="1"/>
</dbReference>
<organism evidence="14 15">
    <name type="scientific">Candidatus Woesebacteria bacterium RIFCSPHIGHO2_01_FULL_38_9</name>
    <dbReference type="NCBI Taxonomy" id="1802492"/>
    <lineage>
        <taxon>Bacteria</taxon>
        <taxon>Candidatus Woeseibacteriota</taxon>
    </lineage>
</organism>
<protein>
    <recommendedName>
        <fullName evidence="11 12">Replicative DNA helicase</fullName>
        <ecNumber evidence="11 12">5.6.2.3</ecNumber>
    </recommendedName>
</protein>
<evidence type="ECO:0000256" key="4">
    <source>
        <dbReference type="ARBA" id="ARBA00022741"/>
    </source>
</evidence>
<proteinExistence type="inferred from homology"/>
<dbReference type="GO" id="GO:0016887">
    <property type="term" value="F:ATP hydrolysis activity"/>
    <property type="evidence" value="ECO:0007669"/>
    <property type="project" value="RHEA"/>
</dbReference>
<dbReference type="Pfam" id="PF03796">
    <property type="entry name" value="DnaB_C"/>
    <property type="match status" value="1"/>
</dbReference>
<dbReference type="GO" id="GO:1990077">
    <property type="term" value="C:primosome complex"/>
    <property type="evidence" value="ECO:0007669"/>
    <property type="project" value="UniProtKB-UniRule"/>
</dbReference>
<evidence type="ECO:0000256" key="1">
    <source>
        <dbReference type="ARBA" id="ARBA00008428"/>
    </source>
</evidence>
<dbReference type="GO" id="GO:0003677">
    <property type="term" value="F:DNA binding"/>
    <property type="evidence" value="ECO:0007669"/>
    <property type="project" value="UniProtKB-UniRule"/>
</dbReference>
<evidence type="ECO:0000256" key="7">
    <source>
        <dbReference type="ARBA" id="ARBA00022840"/>
    </source>
</evidence>
<evidence type="ECO:0000313" key="14">
    <source>
        <dbReference type="EMBL" id="OGM21092.1"/>
    </source>
</evidence>
<dbReference type="InterPro" id="IPR007693">
    <property type="entry name" value="DNA_helicase_DnaB-like_N"/>
</dbReference>
<evidence type="ECO:0000256" key="2">
    <source>
        <dbReference type="ARBA" id="ARBA00022515"/>
    </source>
</evidence>
<gene>
    <name evidence="14" type="ORF">A2714_02060</name>
</gene>